<evidence type="ECO:0000313" key="8">
    <source>
        <dbReference type="Proteomes" id="UP000562929"/>
    </source>
</evidence>
<dbReference type="EMBL" id="JAACLJ010000001">
    <property type="protein sequence ID" value="KAF4594737.1"/>
    <property type="molecule type" value="Genomic_DNA"/>
</dbReference>
<dbReference type="Pfam" id="PF06140">
    <property type="entry name" value="Ifi-6-16"/>
    <property type="match status" value="1"/>
</dbReference>
<dbReference type="Proteomes" id="UP000562929">
    <property type="component" value="Unassembled WGS sequence"/>
</dbReference>
<dbReference type="GO" id="GO:0016020">
    <property type="term" value="C:membrane"/>
    <property type="evidence" value="ECO:0007669"/>
    <property type="project" value="UniProtKB-SubCell"/>
</dbReference>
<evidence type="ECO:0000256" key="2">
    <source>
        <dbReference type="ARBA" id="ARBA00007262"/>
    </source>
</evidence>
<gene>
    <name evidence="7" type="ORF">GQ602_000350</name>
</gene>
<sequence length="126" mass="13147">MSWFRALGRVGKSFGSLRRWAGRGLRRALAWTYQLVVVVILVVGLSAALGFGSSGVVAGSMAAAFQSAVYGGFTPAAGVFAALTSMGMTGTLLPTVAVVTAVLSGMAAYAYWNLSEWMTGPSWFRG</sequence>
<comment type="subcellular location">
    <subcellularLocation>
        <location evidence="1">Membrane</location>
        <topology evidence="1">Multi-pass membrane protein</topology>
    </subcellularLocation>
</comment>
<dbReference type="InterPro" id="IPR009311">
    <property type="entry name" value="IFI6/IFI27-like"/>
</dbReference>
<keyword evidence="5 6" id="KW-0472">Membrane</keyword>
<organism evidence="7 8">
    <name type="scientific">Ophiocordyceps camponoti-floridani</name>
    <dbReference type="NCBI Taxonomy" id="2030778"/>
    <lineage>
        <taxon>Eukaryota</taxon>
        <taxon>Fungi</taxon>
        <taxon>Dikarya</taxon>
        <taxon>Ascomycota</taxon>
        <taxon>Pezizomycotina</taxon>
        <taxon>Sordariomycetes</taxon>
        <taxon>Hypocreomycetidae</taxon>
        <taxon>Hypocreales</taxon>
        <taxon>Ophiocordycipitaceae</taxon>
        <taxon>Ophiocordyceps</taxon>
    </lineage>
</organism>
<evidence type="ECO:0000256" key="5">
    <source>
        <dbReference type="ARBA" id="ARBA00023136"/>
    </source>
</evidence>
<evidence type="ECO:0000313" key="7">
    <source>
        <dbReference type="EMBL" id="KAF4594737.1"/>
    </source>
</evidence>
<keyword evidence="8" id="KW-1185">Reference proteome</keyword>
<comment type="similarity">
    <text evidence="2">Belongs to the IFI6/IFI27 family.</text>
</comment>
<protein>
    <submittedName>
        <fullName evidence="7">Putative transmembrane protein</fullName>
    </submittedName>
</protein>
<keyword evidence="3 6" id="KW-0812">Transmembrane</keyword>
<name>A0A8H4QC25_9HYPO</name>
<comment type="caution">
    <text evidence="7">The sequence shown here is derived from an EMBL/GenBank/DDBJ whole genome shotgun (WGS) entry which is preliminary data.</text>
</comment>
<feature type="transmembrane region" description="Helical" evidence="6">
    <location>
        <begin position="28"/>
        <end position="51"/>
    </location>
</feature>
<evidence type="ECO:0000256" key="1">
    <source>
        <dbReference type="ARBA" id="ARBA00004141"/>
    </source>
</evidence>
<dbReference type="AlphaFoldDB" id="A0A8H4QC25"/>
<accession>A0A8H4QC25</accession>
<feature type="transmembrane region" description="Helical" evidence="6">
    <location>
        <begin position="91"/>
        <end position="112"/>
    </location>
</feature>
<keyword evidence="4 6" id="KW-1133">Transmembrane helix</keyword>
<evidence type="ECO:0000256" key="6">
    <source>
        <dbReference type="SAM" id="Phobius"/>
    </source>
</evidence>
<dbReference type="Gene3D" id="6.10.110.10">
    <property type="match status" value="1"/>
</dbReference>
<evidence type="ECO:0000256" key="4">
    <source>
        <dbReference type="ARBA" id="ARBA00022989"/>
    </source>
</evidence>
<proteinExistence type="inferred from homology"/>
<dbReference type="InterPro" id="IPR038213">
    <property type="entry name" value="IFI6/IFI27-like_sf"/>
</dbReference>
<feature type="transmembrane region" description="Helical" evidence="6">
    <location>
        <begin position="63"/>
        <end position="84"/>
    </location>
</feature>
<evidence type="ECO:0000256" key="3">
    <source>
        <dbReference type="ARBA" id="ARBA00022692"/>
    </source>
</evidence>
<reference evidence="7 8" key="1">
    <citation type="journal article" date="2020" name="G3 (Bethesda)">
        <title>Genetic Underpinnings of Host Manipulation by Ophiocordyceps as Revealed by Comparative Transcriptomics.</title>
        <authorList>
            <person name="Will I."/>
            <person name="Das B."/>
            <person name="Trinh T."/>
            <person name="Brachmann A."/>
            <person name="Ohm R.A."/>
            <person name="de Bekker C."/>
        </authorList>
    </citation>
    <scope>NUCLEOTIDE SEQUENCE [LARGE SCALE GENOMIC DNA]</scope>
    <source>
        <strain evidence="7 8">EC05</strain>
    </source>
</reference>